<reference evidence="1" key="1">
    <citation type="submission" date="2021-05" db="EMBL/GenBank/DDBJ databases">
        <title>Energy efficiency and biological interactions define the core microbiome of deep oligotrophic groundwater.</title>
        <authorList>
            <person name="Mehrshad M."/>
            <person name="Lopez-Fernandez M."/>
            <person name="Bell E."/>
            <person name="Bernier-Latmani R."/>
            <person name="Bertilsson S."/>
            <person name="Dopson M."/>
        </authorList>
    </citation>
    <scope>NUCLEOTIDE SEQUENCE</scope>
    <source>
        <strain evidence="1">Modern_marine.mb.64</strain>
    </source>
</reference>
<gene>
    <name evidence="1" type="ORF">KJ970_00690</name>
</gene>
<name>A0A948RTZ2_UNCEI</name>
<protein>
    <submittedName>
        <fullName evidence="1">T9SS type A sorting domain-containing protein</fullName>
    </submittedName>
</protein>
<dbReference type="NCBIfam" id="TIGR04183">
    <property type="entry name" value="Por_Secre_tail"/>
    <property type="match status" value="1"/>
</dbReference>
<dbReference type="EMBL" id="JAHJDP010000004">
    <property type="protein sequence ID" value="MBU2689417.1"/>
    <property type="molecule type" value="Genomic_DNA"/>
</dbReference>
<sequence>MDGNVLTLSWDAAIDDETPTLGLTYNLCVGTTPGGSEIMSAMADSMTGYRKVVQLGNTNHNTSWMITLPDPPPPEFYWSVQAIDACFAGSPFVAGGLDTAAPPDDVDPMPTSFAVQLINPNPFYKQTAIRFDVPTAGAVRLDVFNIAGRKVRTLVNRRMDPARHTSIWDGRDDGGRSVSAGVYFIRLDAASATLTQKVVRIE</sequence>
<proteinExistence type="predicted"/>
<comment type="caution">
    <text evidence="1">The sequence shown here is derived from an EMBL/GenBank/DDBJ whole genome shotgun (WGS) entry which is preliminary data.</text>
</comment>
<dbReference type="AlphaFoldDB" id="A0A948RTZ2"/>
<dbReference type="Gene3D" id="2.60.40.4070">
    <property type="match status" value="1"/>
</dbReference>
<evidence type="ECO:0000313" key="2">
    <source>
        <dbReference type="Proteomes" id="UP000777784"/>
    </source>
</evidence>
<organism evidence="1 2">
    <name type="scientific">Eiseniibacteriota bacterium</name>
    <dbReference type="NCBI Taxonomy" id="2212470"/>
    <lineage>
        <taxon>Bacteria</taxon>
        <taxon>Candidatus Eiseniibacteriota</taxon>
    </lineage>
</organism>
<evidence type="ECO:0000313" key="1">
    <source>
        <dbReference type="EMBL" id="MBU2689417.1"/>
    </source>
</evidence>
<dbReference type="InterPro" id="IPR026444">
    <property type="entry name" value="Secre_tail"/>
</dbReference>
<accession>A0A948RTZ2</accession>
<dbReference type="Proteomes" id="UP000777784">
    <property type="component" value="Unassembled WGS sequence"/>
</dbReference>